<feature type="domain" description="Disease resistance protein winged helix" evidence="12">
    <location>
        <begin position="408"/>
        <end position="479"/>
    </location>
</feature>
<evidence type="ECO:0000256" key="5">
    <source>
        <dbReference type="ARBA" id="ARBA00022614"/>
    </source>
</evidence>
<dbReference type="Gene3D" id="1.20.5.4130">
    <property type="match status" value="1"/>
</dbReference>
<comment type="subcellular location">
    <subcellularLocation>
        <location evidence="2">Cytoplasm</location>
    </subcellularLocation>
</comment>
<gene>
    <name evidence="14" type="ORF">CASFOL_025930</name>
</gene>
<proteinExistence type="inferred from homology"/>
<keyword evidence="10" id="KW-0067">ATP-binding</keyword>
<keyword evidence="8" id="KW-0547">Nucleotide-binding</keyword>
<keyword evidence="15" id="KW-1185">Reference proteome</keyword>
<dbReference type="EMBL" id="JAVIJP010000032">
    <property type="protein sequence ID" value="KAL3632946.1"/>
    <property type="molecule type" value="Genomic_DNA"/>
</dbReference>
<evidence type="ECO:0000313" key="14">
    <source>
        <dbReference type="EMBL" id="KAL3632946.1"/>
    </source>
</evidence>
<evidence type="ECO:0000259" key="11">
    <source>
        <dbReference type="Pfam" id="PF00931"/>
    </source>
</evidence>
<dbReference type="PANTHER" id="PTHR23155">
    <property type="entry name" value="DISEASE RESISTANCE PROTEIN RP"/>
    <property type="match status" value="1"/>
</dbReference>
<dbReference type="Pfam" id="PF23598">
    <property type="entry name" value="LRR_14"/>
    <property type="match status" value="1"/>
</dbReference>
<dbReference type="FunFam" id="1.10.10.10:FF:000322">
    <property type="entry name" value="Probable disease resistance protein At1g63360"/>
    <property type="match status" value="1"/>
</dbReference>
<dbReference type="PRINTS" id="PR00364">
    <property type="entry name" value="DISEASERSIST"/>
</dbReference>
<keyword evidence="7" id="KW-0677">Repeat</keyword>
<dbReference type="InterPro" id="IPR058922">
    <property type="entry name" value="WHD_DRP"/>
</dbReference>
<evidence type="ECO:0000256" key="2">
    <source>
        <dbReference type="ARBA" id="ARBA00004496"/>
    </source>
</evidence>
<dbReference type="InterPro" id="IPR042197">
    <property type="entry name" value="Apaf_helical"/>
</dbReference>
<dbReference type="Proteomes" id="UP001632038">
    <property type="component" value="Unassembled WGS sequence"/>
</dbReference>
<evidence type="ECO:0000256" key="8">
    <source>
        <dbReference type="ARBA" id="ARBA00022741"/>
    </source>
</evidence>
<dbReference type="InterPro" id="IPR027417">
    <property type="entry name" value="P-loop_NTPase"/>
</dbReference>
<dbReference type="SUPFAM" id="SSF52540">
    <property type="entry name" value="P-loop containing nucleoside triphosphate hydrolases"/>
    <property type="match status" value="1"/>
</dbReference>
<evidence type="ECO:0008006" key="16">
    <source>
        <dbReference type="Google" id="ProtNLM"/>
    </source>
</evidence>
<dbReference type="AlphaFoldDB" id="A0ABD3CSH7"/>
<dbReference type="Pfam" id="PF00931">
    <property type="entry name" value="NB-ARC"/>
    <property type="match status" value="1"/>
</dbReference>
<dbReference type="GO" id="GO:0005737">
    <property type="term" value="C:cytoplasm"/>
    <property type="evidence" value="ECO:0007669"/>
    <property type="project" value="UniProtKB-SubCell"/>
</dbReference>
<dbReference type="InterPro" id="IPR002182">
    <property type="entry name" value="NB-ARC"/>
</dbReference>
<comment type="similarity">
    <text evidence="3">Belongs to the disease resistance NB-LRR family.</text>
</comment>
<dbReference type="GO" id="GO:0005524">
    <property type="term" value="F:ATP binding"/>
    <property type="evidence" value="ECO:0007669"/>
    <property type="project" value="UniProtKB-KW"/>
</dbReference>
<dbReference type="Gene3D" id="3.80.10.10">
    <property type="entry name" value="Ribonuclease Inhibitor"/>
    <property type="match status" value="1"/>
</dbReference>
<organism evidence="14 15">
    <name type="scientific">Castilleja foliolosa</name>
    <dbReference type="NCBI Taxonomy" id="1961234"/>
    <lineage>
        <taxon>Eukaryota</taxon>
        <taxon>Viridiplantae</taxon>
        <taxon>Streptophyta</taxon>
        <taxon>Embryophyta</taxon>
        <taxon>Tracheophyta</taxon>
        <taxon>Spermatophyta</taxon>
        <taxon>Magnoliopsida</taxon>
        <taxon>eudicotyledons</taxon>
        <taxon>Gunneridae</taxon>
        <taxon>Pentapetalae</taxon>
        <taxon>asterids</taxon>
        <taxon>lamiids</taxon>
        <taxon>Lamiales</taxon>
        <taxon>Orobanchaceae</taxon>
        <taxon>Pedicularideae</taxon>
        <taxon>Castillejinae</taxon>
        <taxon>Castilleja</taxon>
    </lineage>
</organism>
<evidence type="ECO:0000259" key="12">
    <source>
        <dbReference type="Pfam" id="PF23559"/>
    </source>
</evidence>
<name>A0ABD3CSH7_9LAMI</name>
<dbReference type="PANTHER" id="PTHR23155:SF1152">
    <property type="entry name" value="AAA+ ATPASE DOMAIN-CONTAINING PROTEIN"/>
    <property type="match status" value="1"/>
</dbReference>
<keyword evidence="6" id="KW-0381">Hypersensitive response</keyword>
<dbReference type="GO" id="GO:0009626">
    <property type="term" value="P:plant-type hypersensitive response"/>
    <property type="evidence" value="ECO:0007669"/>
    <property type="project" value="UniProtKB-KW"/>
</dbReference>
<evidence type="ECO:0000256" key="1">
    <source>
        <dbReference type="ARBA" id="ARBA00002074"/>
    </source>
</evidence>
<evidence type="ECO:0000256" key="7">
    <source>
        <dbReference type="ARBA" id="ARBA00022737"/>
    </source>
</evidence>
<evidence type="ECO:0000313" key="15">
    <source>
        <dbReference type="Proteomes" id="UP001632038"/>
    </source>
</evidence>
<dbReference type="Gene3D" id="1.10.8.430">
    <property type="entry name" value="Helical domain of apoptotic protease-activating factors"/>
    <property type="match status" value="1"/>
</dbReference>
<dbReference type="Gene3D" id="1.10.10.10">
    <property type="entry name" value="Winged helix-like DNA-binding domain superfamily/Winged helix DNA-binding domain"/>
    <property type="match status" value="1"/>
</dbReference>
<reference evidence="15" key="1">
    <citation type="journal article" date="2024" name="IScience">
        <title>Strigolactones Initiate the Formation of Haustorium-like Structures in Castilleja.</title>
        <authorList>
            <person name="Buerger M."/>
            <person name="Peterson D."/>
            <person name="Chory J."/>
        </authorList>
    </citation>
    <scope>NUCLEOTIDE SEQUENCE [LARGE SCALE GENOMIC DNA]</scope>
</reference>
<evidence type="ECO:0000256" key="10">
    <source>
        <dbReference type="ARBA" id="ARBA00022840"/>
    </source>
</evidence>
<evidence type="ECO:0000256" key="6">
    <source>
        <dbReference type="ARBA" id="ARBA00022667"/>
    </source>
</evidence>
<evidence type="ECO:0000256" key="3">
    <source>
        <dbReference type="ARBA" id="ARBA00008894"/>
    </source>
</evidence>
<keyword evidence="9" id="KW-0611">Plant defense</keyword>
<dbReference type="InterPro" id="IPR044974">
    <property type="entry name" value="Disease_R_plants"/>
</dbReference>
<dbReference type="SUPFAM" id="SSF52058">
    <property type="entry name" value="L domain-like"/>
    <property type="match status" value="1"/>
</dbReference>
<comment type="caution">
    <text evidence="14">The sequence shown here is derived from an EMBL/GenBank/DDBJ whole genome shotgun (WGS) entry which is preliminary data.</text>
</comment>
<evidence type="ECO:0000256" key="9">
    <source>
        <dbReference type="ARBA" id="ARBA00022821"/>
    </source>
</evidence>
<evidence type="ECO:0000259" key="13">
    <source>
        <dbReference type="Pfam" id="PF23598"/>
    </source>
</evidence>
<dbReference type="InterPro" id="IPR032675">
    <property type="entry name" value="LRR_dom_sf"/>
</dbReference>
<accession>A0ABD3CSH7</accession>
<sequence length="872" mass="98793">MAAYAALLSLTHIINQIQNHPRPPISLNKDQLQSLTQKVIFLQKFLEGYSNINGGTSEDVDALESRITEAAYFAEDTIESQIVDQIEAYGKNISSVDFNQGMQKVIEAMDWVNREITEIKGKGELQLHISYSISGDSSNGSRSIGENTMVGFDDVLVEEILDKLTGQQSNRQIIPIVGMGGIGKTTLARSIYDKPLIVQYFDVRGWATISQEYNSKEILLQVLFCLTNESLSEMSEDKLGEKLYKSLIGRRYLIVIDDIWSIEAWDRVRFFFPANDNGSRIVITTRLSSLASKLNGSCDILEMSFLDEDKSWKLLRSTVFGEGGICPLELDEIGKKIAKNCKGLPLSIVVIGGLVGKSNQTREHWQYIADNLNLTVNVEDSERCLKTLGLSYNELPVHLKPCFLYMGIFPEDYTICVSTLIRLWVAEGFLKPISGKSLEGAAKEYLKDLVDRNLVLAHTLEYDGNIKYCTIHDLLRDLCIKEAKKGTFLRLAETDSLLNTAQSWHTERRICIPQTLHDAIQSASLARSLIIYSLKGAVQSLPFRLCRVFNLGVFGVIYDSDSYSLDDICQLVNLRHLDITAKFPSSSFPSSVYRLWNLQTLVVRRMNLVNIFVLFDIWKMSQLRHVVCTILLLPDPPTSSDEIGFAVLENLQTLKTVRNFKCSEEVVNRIPNIKKLKICHDDTVESTGSYCLDNLCQLRKLESLFSSFGFDDEPRLSELARTLVFPHSLKNLTLGGSYLEWEEMGTMIGSLPHLQVLKLLRNSFVGPEWETVEGQFRRLKYLRIDDCKDLEYWRTEGTHFPCLEHIVLRDLSKFEEIPLEIGDISTLKLIELDKCTDSAIISAKEIVKEQEDLGNEGLQVRVGINKNRKVHR</sequence>
<feature type="domain" description="NB-ARC" evidence="11">
    <location>
        <begin position="156"/>
        <end position="320"/>
    </location>
</feature>
<dbReference type="Pfam" id="PF23559">
    <property type="entry name" value="WHD_DRP"/>
    <property type="match status" value="1"/>
</dbReference>
<protein>
    <recommendedName>
        <fullName evidence="16">NB-ARC domain-containing protein</fullName>
    </recommendedName>
</protein>
<evidence type="ECO:0000256" key="4">
    <source>
        <dbReference type="ARBA" id="ARBA00022490"/>
    </source>
</evidence>
<dbReference type="FunFam" id="3.40.50.300:FF:001091">
    <property type="entry name" value="Probable disease resistance protein At1g61300"/>
    <property type="match status" value="1"/>
</dbReference>
<keyword evidence="4" id="KW-0963">Cytoplasm</keyword>
<dbReference type="InterPro" id="IPR055414">
    <property type="entry name" value="LRR_R13L4/SHOC2-like"/>
</dbReference>
<dbReference type="Gene3D" id="3.40.50.300">
    <property type="entry name" value="P-loop containing nucleotide triphosphate hydrolases"/>
    <property type="match status" value="1"/>
</dbReference>
<dbReference type="InterPro" id="IPR036388">
    <property type="entry name" value="WH-like_DNA-bd_sf"/>
</dbReference>
<feature type="domain" description="Disease resistance R13L4/SHOC-2-like LRR" evidence="13">
    <location>
        <begin position="527"/>
        <end position="812"/>
    </location>
</feature>
<keyword evidence="5" id="KW-0433">Leucine-rich repeat</keyword>
<dbReference type="GO" id="GO:0051607">
    <property type="term" value="P:defense response to virus"/>
    <property type="evidence" value="ECO:0007669"/>
    <property type="project" value="UniProtKB-ARBA"/>
</dbReference>
<comment type="function">
    <text evidence="1">Confers resistance to late blight (Phytophthora infestans) races carrying the avirulence gene Avr1. Resistance proteins guard the plant against pathogens that contain an appropriate avirulence protein via an indirect interaction with this avirulence protein. That triggers a defense system including the hypersensitive response, which restricts the pathogen growth.</text>
</comment>